<organism evidence="8 9">
    <name type="scientific">Herbihabitans rhizosphaerae</name>
    <dbReference type="NCBI Taxonomy" id="1872711"/>
    <lineage>
        <taxon>Bacteria</taxon>
        <taxon>Bacillati</taxon>
        <taxon>Actinomycetota</taxon>
        <taxon>Actinomycetes</taxon>
        <taxon>Pseudonocardiales</taxon>
        <taxon>Pseudonocardiaceae</taxon>
        <taxon>Herbihabitans</taxon>
    </lineage>
</organism>
<protein>
    <submittedName>
        <fullName evidence="8">Precorrin-3B synthase</fullName>
    </submittedName>
</protein>
<evidence type="ECO:0000256" key="5">
    <source>
        <dbReference type="ARBA" id="ARBA00023004"/>
    </source>
</evidence>
<name>A0A4Q7L4I6_9PSEU</name>
<dbReference type="GO" id="GO:0046872">
    <property type="term" value="F:metal ion binding"/>
    <property type="evidence" value="ECO:0007669"/>
    <property type="project" value="UniProtKB-KW"/>
</dbReference>
<dbReference type="PANTHER" id="PTHR32439">
    <property type="entry name" value="FERREDOXIN--NITRITE REDUCTASE, CHLOROPLASTIC"/>
    <property type="match status" value="1"/>
</dbReference>
<dbReference type="SUPFAM" id="SSF56014">
    <property type="entry name" value="Nitrite and sulphite reductase 4Fe-4S domain-like"/>
    <property type="match status" value="2"/>
</dbReference>
<keyword evidence="4" id="KW-0560">Oxidoreductase</keyword>
<evidence type="ECO:0000313" key="9">
    <source>
        <dbReference type="Proteomes" id="UP000294257"/>
    </source>
</evidence>
<dbReference type="SUPFAM" id="SSF55124">
    <property type="entry name" value="Nitrite/Sulfite reductase N-terminal domain-like"/>
    <property type="match status" value="2"/>
</dbReference>
<dbReference type="InterPro" id="IPR036136">
    <property type="entry name" value="Nit/Sulf_reduc_fer-like_dom_sf"/>
</dbReference>
<dbReference type="PANTHER" id="PTHR32439:SF9">
    <property type="entry name" value="BLR3264 PROTEIN"/>
    <property type="match status" value="1"/>
</dbReference>
<dbReference type="EMBL" id="SGWQ01000002">
    <property type="protein sequence ID" value="RZS43411.1"/>
    <property type="molecule type" value="Genomic_DNA"/>
</dbReference>
<dbReference type="Gene3D" id="3.30.413.10">
    <property type="entry name" value="Sulfite Reductase Hemoprotein, domain 1"/>
    <property type="match status" value="2"/>
</dbReference>
<proteinExistence type="predicted"/>
<dbReference type="InterPro" id="IPR051329">
    <property type="entry name" value="NIR_SIR_4Fe-4S"/>
</dbReference>
<evidence type="ECO:0000256" key="6">
    <source>
        <dbReference type="ARBA" id="ARBA00023014"/>
    </source>
</evidence>
<keyword evidence="3" id="KW-0479">Metal-binding</keyword>
<accession>A0A4Q7L4I6</accession>
<keyword evidence="5" id="KW-0408">Iron</keyword>
<reference evidence="8 9" key="1">
    <citation type="submission" date="2019-02" db="EMBL/GenBank/DDBJ databases">
        <title>Genomic Encyclopedia of Type Strains, Phase IV (KMG-IV): sequencing the most valuable type-strain genomes for metagenomic binning, comparative biology and taxonomic classification.</title>
        <authorList>
            <person name="Goeker M."/>
        </authorList>
    </citation>
    <scope>NUCLEOTIDE SEQUENCE [LARGE SCALE GENOMIC DNA]</scope>
    <source>
        <strain evidence="8 9">DSM 101727</strain>
    </source>
</reference>
<evidence type="ECO:0000256" key="3">
    <source>
        <dbReference type="ARBA" id="ARBA00022723"/>
    </source>
</evidence>
<evidence type="ECO:0000256" key="1">
    <source>
        <dbReference type="ARBA" id="ARBA00022485"/>
    </source>
</evidence>
<sequence>MVHRSLLTLGARSSSRRLSYIRLVPDTTRHPDEPDACPGALRPHLAADGALARVRLPGGRLTGDQLRVLADAADHLGDGTLELTSRANIQIRGMAVASVSTLADRLAAAGLLPSATHERVRNIVASPLSGVDGHGLATTLDRALCAVPELSALPGRFLFTVDDGRGDVAGMGADVGLWPLDGHMAAVTVGGRDHGVRCSLMDAVPTMINAARQFLTEPEIRDGVAWRVAELADHGAALAARLTDDLAEPVEVPAPLARGPIGPVGSAVVAGAPLGRLTTAQAHTIADVADMIIITPWRSVVLPRRIDADLLWDADSPLSGVTACTGKPKCAKALTDVRAHARATPSGRLPVHWAGCERRCGVPRGRVVDVVSTVDGYQVWVNGRQCGTALSAQQAAQLAGEARRTV</sequence>
<comment type="caution">
    <text evidence="8">The sequence shown here is derived from an EMBL/GenBank/DDBJ whole genome shotgun (WGS) entry which is preliminary data.</text>
</comment>
<keyword evidence="9" id="KW-1185">Reference proteome</keyword>
<evidence type="ECO:0000256" key="4">
    <source>
        <dbReference type="ARBA" id="ARBA00023002"/>
    </source>
</evidence>
<dbReference type="InterPro" id="IPR005117">
    <property type="entry name" value="NiRdtase/SiRdtase_haem-b_fer"/>
</dbReference>
<gene>
    <name evidence="8" type="ORF">EV193_102390</name>
</gene>
<keyword evidence="1" id="KW-0004">4Fe-4S</keyword>
<dbReference type="InterPro" id="IPR045854">
    <property type="entry name" value="NO2/SO3_Rdtase_4Fe4S_sf"/>
</dbReference>
<dbReference type="Gene3D" id="3.90.480.10">
    <property type="entry name" value="Sulfite Reductase Hemoprotein,Domain 2"/>
    <property type="match status" value="1"/>
</dbReference>
<dbReference type="GO" id="GO:0016491">
    <property type="term" value="F:oxidoreductase activity"/>
    <property type="evidence" value="ECO:0007669"/>
    <property type="project" value="UniProtKB-KW"/>
</dbReference>
<dbReference type="Pfam" id="PF03460">
    <property type="entry name" value="NIR_SIR_ferr"/>
    <property type="match status" value="1"/>
</dbReference>
<keyword evidence="6" id="KW-0411">Iron-sulfur</keyword>
<keyword evidence="2" id="KW-0349">Heme</keyword>
<evidence type="ECO:0000313" key="8">
    <source>
        <dbReference type="EMBL" id="RZS43411.1"/>
    </source>
</evidence>
<evidence type="ECO:0000256" key="2">
    <source>
        <dbReference type="ARBA" id="ARBA00022617"/>
    </source>
</evidence>
<evidence type="ECO:0000259" key="7">
    <source>
        <dbReference type="Pfam" id="PF03460"/>
    </source>
</evidence>
<dbReference type="AlphaFoldDB" id="A0A4Q7L4I6"/>
<dbReference type="GO" id="GO:0051539">
    <property type="term" value="F:4 iron, 4 sulfur cluster binding"/>
    <property type="evidence" value="ECO:0007669"/>
    <property type="project" value="UniProtKB-KW"/>
</dbReference>
<dbReference type="Proteomes" id="UP000294257">
    <property type="component" value="Unassembled WGS sequence"/>
</dbReference>
<feature type="domain" description="Nitrite/Sulfite reductase ferredoxin-like" evidence="7">
    <location>
        <begin position="51"/>
        <end position="109"/>
    </location>
</feature>